<dbReference type="Proteomes" id="UP001648503">
    <property type="component" value="Unassembled WGS sequence"/>
</dbReference>
<evidence type="ECO:0000256" key="1">
    <source>
        <dbReference type="SAM" id="MobiDB-lite"/>
    </source>
</evidence>
<accession>A0ABQ8EVF8</accession>
<proteinExistence type="predicted"/>
<comment type="caution">
    <text evidence="2">The sequence shown here is derived from an EMBL/GenBank/DDBJ whole genome shotgun (WGS) entry which is preliminary data.</text>
</comment>
<evidence type="ECO:0000313" key="3">
    <source>
        <dbReference type="Proteomes" id="UP001648503"/>
    </source>
</evidence>
<feature type="compositionally biased region" description="Polar residues" evidence="1">
    <location>
        <begin position="179"/>
        <end position="199"/>
    </location>
</feature>
<protein>
    <recommendedName>
        <fullName evidence="4">Sperm-tail PG-rich repeat-containing protein 2</fullName>
    </recommendedName>
</protein>
<name>A0ABQ8EVF8_9FUNG</name>
<dbReference type="Pfam" id="PF07004">
    <property type="entry name" value="SHIPPO-rpt"/>
    <property type="match status" value="3"/>
</dbReference>
<reference evidence="2 3" key="1">
    <citation type="submission" date="2021-02" db="EMBL/GenBank/DDBJ databases">
        <title>Variation within the Batrachochytrium salamandrivorans European outbreak.</title>
        <authorList>
            <person name="Kelly M."/>
            <person name="Pasmans F."/>
            <person name="Shea T.P."/>
            <person name="Munoz J.F."/>
            <person name="Carranza S."/>
            <person name="Cuomo C.A."/>
            <person name="Martel A."/>
        </authorList>
    </citation>
    <scope>NUCLEOTIDE SEQUENCE [LARGE SCALE GENOMIC DNA]</scope>
    <source>
        <strain evidence="2 3">AMFP18/2</strain>
    </source>
</reference>
<dbReference type="PANTHER" id="PTHR21580">
    <property type="entry name" value="SHIPPO-1-RELATED"/>
    <property type="match status" value="1"/>
</dbReference>
<dbReference type="EMBL" id="JAFCIX010000566">
    <property type="protein sequence ID" value="KAH6587301.1"/>
    <property type="molecule type" value="Genomic_DNA"/>
</dbReference>
<keyword evidence="3" id="KW-1185">Reference proteome</keyword>
<sequence>MYSKAERKFLAPDKDHANPNLGPGCYTCDNPTIMAGKLVGNDGYAPFTSLVPRTSYFDSQIVLGPAPGAYDNSISMYATHRKDPAALFGRSKASRFLKCSTPTPGPGTYRTLPVTTDCAAIPVNRAAKGVFHTFAMTRHPVGVCAEISESCNSKPPEIRTLAESVNTVHASTPKVDLITEQNGLAPQDNSDKANTSPSSKEPKNNVELTFLSEERMEEYSNDRLVEDQVSSLKGPEGKRVSLALRPSNSPESAAQSHGSKRLNGEHSYFKNNGTIVWKRKNVPPSIPTRRYVFGYQENTAGDLVPRKPPKKIVESVPAYLDSFVERAKHESRGYRFTKDSERLNYKPNDTPGPNRYNPLVSDKYLSTKSNGSGPAAMILAPCRRITDEIVADSVKRGIPGPNAYDIKTSIADRIAKPKNRISFGEKIRLPGPGAYYPEFSHYQKSHSHKPQPFGSTSKRFDVQNARMAVQAPAVGSYDINEIDSIYQRVQDRCIDISLRPAAFGSITERFVETKRSNVPGPGTYSCMANSSDQLHITHSEPHQATLAEKRKDPTLSKTSKPQGTVRLFLGDIHLPSSKMHAAIFGTQTERFSEYNAELPPPGAYEIATSFNTVKGKGRIETTGVLASHTKRELFEVNKNIPGPGMYNSVSSDQKEVKQQVGAFLSTGPRFVDKYSRVPGPGAYPMDSNNGLLKKTFNITLTEWGNTVKT</sequence>
<organism evidence="2 3">
    <name type="scientific">Batrachochytrium salamandrivorans</name>
    <dbReference type="NCBI Taxonomy" id="1357716"/>
    <lineage>
        <taxon>Eukaryota</taxon>
        <taxon>Fungi</taxon>
        <taxon>Fungi incertae sedis</taxon>
        <taxon>Chytridiomycota</taxon>
        <taxon>Chytridiomycota incertae sedis</taxon>
        <taxon>Chytridiomycetes</taxon>
        <taxon>Rhizophydiales</taxon>
        <taxon>Rhizophydiales incertae sedis</taxon>
        <taxon>Batrachochytrium</taxon>
    </lineage>
</organism>
<gene>
    <name evidence="2" type="ORF">BASA50_001307</name>
</gene>
<evidence type="ECO:0008006" key="4">
    <source>
        <dbReference type="Google" id="ProtNLM"/>
    </source>
</evidence>
<dbReference type="PANTHER" id="PTHR21580:SF28">
    <property type="entry name" value="BOREALIN N-TERMINAL DOMAIN-CONTAINING PROTEIN-RELATED"/>
    <property type="match status" value="1"/>
</dbReference>
<feature type="region of interest" description="Disordered" evidence="1">
    <location>
        <begin position="172"/>
        <end position="206"/>
    </location>
</feature>
<feature type="compositionally biased region" description="Polar residues" evidence="1">
    <location>
        <begin position="246"/>
        <end position="257"/>
    </location>
</feature>
<evidence type="ECO:0000313" key="2">
    <source>
        <dbReference type="EMBL" id="KAH6587301.1"/>
    </source>
</evidence>
<feature type="region of interest" description="Disordered" evidence="1">
    <location>
        <begin position="219"/>
        <end position="267"/>
    </location>
</feature>
<dbReference type="InterPro" id="IPR010736">
    <property type="entry name" value="SHIPPO-rpt"/>
</dbReference>
<dbReference type="InterPro" id="IPR051291">
    <property type="entry name" value="CIMAP"/>
</dbReference>